<dbReference type="Pfam" id="PF00085">
    <property type="entry name" value="Thioredoxin"/>
    <property type="match status" value="1"/>
</dbReference>
<dbReference type="Proteomes" id="UP001642487">
    <property type="component" value="Chromosome 8"/>
</dbReference>
<name>A0ABP0Z3J9_9ROSI</name>
<dbReference type="PANTHER" id="PTHR10438">
    <property type="entry name" value="THIOREDOXIN"/>
    <property type="match status" value="1"/>
</dbReference>
<dbReference type="InterPro" id="IPR013766">
    <property type="entry name" value="Thioredoxin_domain"/>
</dbReference>
<dbReference type="PANTHER" id="PTHR10438:SF433">
    <property type="entry name" value="THIOREDOXIN-LIKE PROTEIN CXXS1"/>
    <property type="match status" value="1"/>
</dbReference>
<reference evidence="2 3" key="1">
    <citation type="submission" date="2024-03" db="EMBL/GenBank/DDBJ databases">
        <authorList>
            <person name="Gkanogiannis A."/>
            <person name="Becerra Lopez-Lavalle L."/>
        </authorList>
    </citation>
    <scope>NUCLEOTIDE SEQUENCE [LARGE SCALE GENOMIC DNA]</scope>
</reference>
<dbReference type="CDD" id="cd02947">
    <property type="entry name" value="TRX_family"/>
    <property type="match status" value="1"/>
</dbReference>
<dbReference type="PROSITE" id="PS51352">
    <property type="entry name" value="THIOREDOXIN_2"/>
    <property type="match status" value="1"/>
</dbReference>
<gene>
    <name evidence="2" type="ORF">CITCOLO1_LOCUS19736</name>
</gene>
<dbReference type="InterPro" id="IPR050620">
    <property type="entry name" value="Thioredoxin_H-type-like"/>
</dbReference>
<accession>A0ABP0Z3J9</accession>
<dbReference type="InterPro" id="IPR036249">
    <property type="entry name" value="Thioredoxin-like_sf"/>
</dbReference>
<proteinExistence type="predicted"/>
<dbReference type="SUPFAM" id="SSF52833">
    <property type="entry name" value="Thioredoxin-like"/>
    <property type="match status" value="1"/>
</dbReference>
<evidence type="ECO:0000259" key="1">
    <source>
        <dbReference type="PROSITE" id="PS51352"/>
    </source>
</evidence>
<evidence type="ECO:0000313" key="3">
    <source>
        <dbReference type="Proteomes" id="UP001642487"/>
    </source>
</evidence>
<organism evidence="2 3">
    <name type="scientific">Citrullus colocynthis</name>
    <name type="common">colocynth</name>
    <dbReference type="NCBI Taxonomy" id="252529"/>
    <lineage>
        <taxon>Eukaryota</taxon>
        <taxon>Viridiplantae</taxon>
        <taxon>Streptophyta</taxon>
        <taxon>Embryophyta</taxon>
        <taxon>Tracheophyta</taxon>
        <taxon>Spermatophyta</taxon>
        <taxon>Magnoliopsida</taxon>
        <taxon>eudicotyledons</taxon>
        <taxon>Gunneridae</taxon>
        <taxon>Pentapetalae</taxon>
        <taxon>rosids</taxon>
        <taxon>fabids</taxon>
        <taxon>Cucurbitales</taxon>
        <taxon>Cucurbitaceae</taxon>
        <taxon>Benincaseae</taxon>
        <taxon>Citrullus</taxon>
    </lineage>
</organism>
<protein>
    <recommendedName>
        <fullName evidence="1">Thioredoxin domain-containing protein</fullName>
    </recommendedName>
</protein>
<evidence type="ECO:0000313" key="2">
    <source>
        <dbReference type="EMBL" id="CAK9327359.1"/>
    </source>
</evidence>
<feature type="domain" description="Thioredoxin" evidence="1">
    <location>
        <begin position="1"/>
        <end position="118"/>
    </location>
</feature>
<dbReference type="Gene3D" id="3.40.30.10">
    <property type="entry name" value="Glutaredoxin"/>
    <property type="match status" value="1"/>
</dbReference>
<dbReference type="EMBL" id="OZ021742">
    <property type="protein sequence ID" value="CAK9327359.1"/>
    <property type="molecule type" value="Genomic_DNA"/>
</dbReference>
<sequence>MEGQEQCRQIRVVKIESMESWNFYLTKATHQDSLIVVHFTASWCMPSVAMNPFFEELAFTYPDVMFLTVDVDEVKEVAAKLEIKAMPTFLVMKNGTQIDKLVGANPEEIRKRISAYVEAIHVA</sequence>
<keyword evidence="3" id="KW-1185">Reference proteome</keyword>